<keyword evidence="1" id="KW-0812">Transmembrane</keyword>
<feature type="transmembrane region" description="Helical" evidence="1">
    <location>
        <begin position="160"/>
        <end position="180"/>
    </location>
</feature>
<dbReference type="Proteomes" id="UP000823790">
    <property type="component" value="Unassembled WGS sequence"/>
</dbReference>
<dbReference type="RefSeq" id="WP_209622674.1">
    <property type="nucleotide sequence ID" value="NZ_JAGJRS010000034.1"/>
</dbReference>
<dbReference type="EMBL" id="JAGJRS010000034">
    <property type="protein sequence ID" value="MBP1475620.1"/>
    <property type="molecule type" value="Genomic_DNA"/>
</dbReference>
<gene>
    <name evidence="2" type="ORF">J7I44_15020</name>
</gene>
<protein>
    <submittedName>
        <fullName evidence="2">Uncharacterized protein</fullName>
    </submittedName>
</protein>
<reference evidence="2 3" key="1">
    <citation type="submission" date="2021-04" db="EMBL/GenBank/DDBJ databases">
        <authorList>
            <person name="Huq M.A."/>
        </authorList>
    </citation>
    <scope>NUCLEOTIDE SEQUENCE [LARGE SCALE GENOMIC DNA]</scope>
    <source>
        <strain evidence="2 3">MAH-13</strain>
    </source>
</reference>
<accession>A0ABS4DRD1</accession>
<comment type="caution">
    <text evidence="2">The sequence shown here is derived from an EMBL/GenBank/DDBJ whole genome shotgun (WGS) entry which is preliminary data.</text>
</comment>
<proteinExistence type="predicted"/>
<feature type="transmembrane region" description="Helical" evidence="1">
    <location>
        <begin position="187"/>
        <end position="208"/>
    </location>
</feature>
<organism evidence="2 3">
    <name type="scientific">Frateuria flava</name>
    <dbReference type="NCBI Taxonomy" id="2821489"/>
    <lineage>
        <taxon>Bacteria</taxon>
        <taxon>Pseudomonadati</taxon>
        <taxon>Pseudomonadota</taxon>
        <taxon>Gammaproteobacteria</taxon>
        <taxon>Lysobacterales</taxon>
        <taxon>Rhodanobacteraceae</taxon>
        <taxon>Frateuria</taxon>
    </lineage>
</organism>
<keyword evidence="1" id="KW-0472">Membrane</keyword>
<evidence type="ECO:0000256" key="1">
    <source>
        <dbReference type="SAM" id="Phobius"/>
    </source>
</evidence>
<keyword evidence="3" id="KW-1185">Reference proteome</keyword>
<evidence type="ECO:0000313" key="3">
    <source>
        <dbReference type="Proteomes" id="UP000823790"/>
    </source>
</evidence>
<sequence length="419" mass="44197">MPHVATVAADTPFGERLRQGFGYPLRGAALATCVALALAHYVALLPAFIGLLGGALVWTATWRYAADCMQHTAHGYADPPDVGIDGNDTAGWALTAIHLFAVACGVIAGVFFPSMVWPVVVVFALILPAVDMTLAFDANLALALNPFHLARVVAGFGGAYLVPVAINLLLGVLVVVASLTTAMLPRVLAVPLFAFACTYLVVLAFHLMGGMLHQRSEHFGIQADAEALAAEAGQDEDSRLATHARALAAADPQAALRLLAGRLQDRVAPPVLHETYRELMRQQGMRDGLLVHGQIWIAALVAGGEARRALRLVQECSELDPAFLPDDPGNAGVLAEAAARHGLNRMAVQLCRGFLKAWPRDVRGAACALLGARLLAGPLGQPVEALVLLGRLGELPDNHPLRPDVETLTAQLRQTAGAA</sequence>
<name>A0ABS4DRD1_9GAMM</name>
<evidence type="ECO:0000313" key="2">
    <source>
        <dbReference type="EMBL" id="MBP1475620.1"/>
    </source>
</evidence>
<feature type="transmembrane region" description="Helical" evidence="1">
    <location>
        <begin position="90"/>
        <end position="112"/>
    </location>
</feature>
<feature type="transmembrane region" description="Helical" evidence="1">
    <location>
        <begin position="119"/>
        <end position="140"/>
    </location>
</feature>
<keyword evidence="1" id="KW-1133">Transmembrane helix</keyword>
<feature type="transmembrane region" description="Helical" evidence="1">
    <location>
        <begin position="28"/>
        <end position="49"/>
    </location>
</feature>